<proteinExistence type="predicted"/>
<dbReference type="OMA" id="CELEWRK"/>
<evidence type="ECO:0000256" key="1">
    <source>
        <dbReference type="SAM" id="Phobius"/>
    </source>
</evidence>
<feature type="transmembrane region" description="Helical" evidence="1">
    <location>
        <begin position="12"/>
        <end position="32"/>
    </location>
</feature>
<keyword evidence="1" id="KW-0472">Membrane</keyword>
<dbReference type="Pfam" id="PF07801">
    <property type="entry name" value="DUF1647"/>
    <property type="match status" value="1"/>
</dbReference>
<dbReference type="AlphaFoldDB" id="A0A7I4YV69"/>
<keyword evidence="1" id="KW-0812">Transmembrane</keyword>
<dbReference type="PANTHER" id="PTHR31389">
    <property type="entry name" value="LD39211P"/>
    <property type="match status" value="1"/>
</dbReference>
<dbReference type="OrthoDB" id="10053392at2759"/>
<organism evidence="2 3">
    <name type="scientific">Haemonchus contortus</name>
    <name type="common">Barber pole worm</name>
    <dbReference type="NCBI Taxonomy" id="6289"/>
    <lineage>
        <taxon>Eukaryota</taxon>
        <taxon>Metazoa</taxon>
        <taxon>Ecdysozoa</taxon>
        <taxon>Nematoda</taxon>
        <taxon>Chromadorea</taxon>
        <taxon>Rhabditida</taxon>
        <taxon>Rhabditina</taxon>
        <taxon>Rhabditomorpha</taxon>
        <taxon>Strongyloidea</taxon>
        <taxon>Trichostrongylidae</taxon>
        <taxon>Haemonchus</taxon>
    </lineage>
</organism>
<keyword evidence="2" id="KW-1185">Reference proteome</keyword>
<dbReference type="Proteomes" id="UP000025227">
    <property type="component" value="Unplaced"/>
</dbReference>
<dbReference type="PANTHER" id="PTHR31389:SF4">
    <property type="entry name" value="LD39211P"/>
    <property type="match status" value="1"/>
</dbReference>
<keyword evidence="1" id="KW-1133">Transmembrane helix</keyword>
<evidence type="ECO:0000313" key="3">
    <source>
        <dbReference type="WBParaSite" id="HCON_00142265-00001"/>
    </source>
</evidence>
<dbReference type="InterPro" id="IPR012444">
    <property type="entry name" value="DUF1647"/>
</dbReference>
<protein>
    <submittedName>
        <fullName evidence="3">Uncharacterized protein</fullName>
    </submittedName>
</protein>
<reference evidence="3" key="1">
    <citation type="submission" date="2020-12" db="UniProtKB">
        <authorList>
            <consortium name="WormBaseParasite"/>
        </authorList>
    </citation>
    <scope>IDENTIFICATION</scope>
    <source>
        <strain evidence="3">MHco3</strain>
    </source>
</reference>
<evidence type="ECO:0000313" key="2">
    <source>
        <dbReference type="Proteomes" id="UP000025227"/>
    </source>
</evidence>
<name>A0A7I4YV69_HAECO</name>
<dbReference type="WBParaSite" id="HCON_00142265-00001">
    <property type="protein sequence ID" value="HCON_00142265-00001"/>
    <property type="gene ID" value="HCON_00142265"/>
</dbReference>
<accession>A0A7I4YV69</accession>
<sequence>MMVQQGATKTKQLRNGITVFFVICLFVFYFTFSEQPTNVFTNDSPPEPQCQCNLSGTIYDFCYHLPPKPHVIGRRFDCANAVHLKYLGLLSEEYALDVKKDEFPEPVFVTAMSDNHFKEGLTLVANIRELWPQKKILVYDLGLPPEYIKELQEKCLVEIRPFPFEIFPSYVKDLYQYRWKPLIIAMTLKEFGAVWYMDTSIRWKKDRLDQVYDEIRCRRHYDWPESRNFLENPNVTTCGKSAYLLQLPSFHGIYPTTNPGVYEYIPTMLDYLKQRSCENHDAGFAFVVRTKDAINILKWYVLCALEKKCMAPPGSQLSCEFGENPFDYYAGCHRYDQSVINLLLANAYGYNAKNYVSCLGFEGAIVNRTASDSLKAEDFLCDSR</sequence>